<dbReference type="Pfam" id="PF01649">
    <property type="entry name" value="Ribosomal_S20p"/>
    <property type="match status" value="1"/>
</dbReference>
<protein>
    <recommendedName>
        <fullName evidence="6 7">Small ribosomal subunit protein bS20</fullName>
    </recommendedName>
</protein>
<accession>A0ABU3NKM5</accession>
<dbReference type="InterPro" id="IPR002583">
    <property type="entry name" value="Ribosomal_bS20"/>
</dbReference>
<dbReference type="HAMAP" id="MF_00500">
    <property type="entry name" value="Ribosomal_bS20"/>
    <property type="match status" value="1"/>
</dbReference>
<dbReference type="SUPFAM" id="SSF46992">
    <property type="entry name" value="Ribosomal protein S20"/>
    <property type="match status" value="1"/>
</dbReference>
<dbReference type="Gene3D" id="1.20.58.110">
    <property type="entry name" value="Ribosomal protein S20"/>
    <property type="match status" value="1"/>
</dbReference>
<evidence type="ECO:0000256" key="5">
    <source>
        <dbReference type="ARBA" id="ARBA00023274"/>
    </source>
</evidence>
<comment type="caution">
    <text evidence="9">The sequence shown here is derived from an EMBL/GenBank/DDBJ whole genome shotgun (WGS) entry which is preliminary data.</text>
</comment>
<feature type="region of interest" description="Disordered" evidence="8">
    <location>
        <begin position="1"/>
        <end position="21"/>
    </location>
</feature>
<evidence type="ECO:0000256" key="2">
    <source>
        <dbReference type="ARBA" id="ARBA00022730"/>
    </source>
</evidence>
<evidence type="ECO:0000256" key="6">
    <source>
        <dbReference type="ARBA" id="ARBA00035136"/>
    </source>
</evidence>
<name>A0ABU3NKM5_9CHLR</name>
<dbReference type="PANTHER" id="PTHR33398">
    <property type="entry name" value="30S RIBOSOMAL PROTEIN S20"/>
    <property type="match status" value="1"/>
</dbReference>
<evidence type="ECO:0000313" key="10">
    <source>
        <dbReference type="Proteomes" id="UP001254165"/>
    </source>
</evidence>
<evidence type="ECO:0000256" key="8">
    <source>
        <dbReference type="SAM" id="MobiDB-lite"/>
    </source>
</evidence>
<sequence>MANIKSQIKRNRQNEKRRLRNRVYRGSARTFIRKANAAIESGNLDEARAAVLRAQKALDKAAEKGIIHKNNAARRKSRLMKRFAALLNKAV</sequence>
<keyword evidence="4 7" id="KW-0689">Ribosomal protein</keyword>
<dbReference type="RefSeq" id="WP_315624058.1">
    <property type="nucleotide sequence ID" value="NZ_JAUHMF010000001.1"/>
</dbReference>
<evidence type="ECO:0000256" key="7">
    <source>
        <dbReference type="HAMAP-Rule" id="MF_00500"/>
    </source>
</evidence>
<evidence type="ECO:0000256" key="3">
    <source>
        <dbReference type="ARBA" id="ARBA00022884"/>
    </source>
</evidence>
<keyword evidence="3 7" id="KW-0694">RNA-binding</keyword>
<organism evidence="9 10">
    <name type="scientific">Thermanaerothrix solaris</name>
    <dbReference type="NCBI Taxonomy" id="3058434"/>
    <lineage>
        <taxon>Bacteria</taxon>
        <taxon>Bacillati</taxon>
        <taxon>Chloroflexota</taxon>
        <taxon>Anaerolineae</taxon>
        <taxon>Anaerolineales</taxon>
        <taxon>Anaerolineaceae</taxon>
        <taxon>Thermanaerothrix</taxon>
    </lineage>
</organism>
<dbReference type="Proteomes" id="UP001254165">
    <property type="component" value="Unassembled WGS sequence"/>
</dbReference>
<comment type="function">
    <text evidence="7">Binds directly to 16S ribosomal RNA.</text>
</comment>
<evidence type="ECO:0000256" key="4">
    <source>
        <dbReference type="ARBA" id="ARBA00022980"/>
    </source>
</evidence>
<keyword evidence="10" id="KW-1185">Reference proteome</keyword>
<proteinExistence type="inferred from homology"/>
<feature type="compositionally biased region" description="Basic residues" evidence="8">
    <location>
        <begin position="7"/>
        <end position="21"/>
    </location>
</feature>
<dbReference type="EMBL" id="JAUHMF010000001">
    <property type="protein sequence ID" value="MDT8897405.1"/>
    <property type="molecule type" value="Genomic_DNA"/>
</dbReference>
<dbReference type="PANTHER" id="PTHR33398:SF1">
    <property type="entry name" value="SMALL RIBOSOMAL SUBUNIT PROTEIN BS20C"/>
    <property type="match status" value="1"/>
</dbReference>
<reference evidence="9 10" key="1">
    <citation type="submission" date="2023-07" db="EMBL/GenBank/DDBJ databases">
        <title>Novel species of Thermanaerothrix with wide hydrolytic capabilities.</title>
        <authorList>
            <person name="Zayulina K.S."/>
            <person name="Podosokorskaya O.A."/>
            <person name="Elcheninov A.G."/>
        </authorList>
    </citation>
    <scope>NUCLEOTIDE SEQUENCE [LARGE SCALE GENOMIC DNA]</scope>
    <source>
        <strain evidence="9 10">4228-RoL</strain>
    </source>
</reference>
<keyword evidence="2 7" id="KW-0699">rRNA-binding</keyword>
<gene>
    <name evidence="7 9" type="primary">rpsT</name>
    <name evidence="9" type="ORF">QYE77_03935</name>
</gene>
<dbReference type="NCBIfam" id="TIGR00029">
    <property type="entry name" value="S20"/>
    <property type="match status" value="1"/>
</dbReference>
<dbReference type="GO" id="GO:0005840">
    <property type="term" value="C:ribosome"/>
    <property type="evidence" value="ECO:0007669"/>
    <property type="project" value="UniProtKB-KW"/>
</dbReference>
<evidence type="ECO:0000256" key="1">
    <source>
        <dbReference type="ARBA" id="ARBA00007634"/>
    </source>
</evidence>
<comment type="similarity">
    <text evidence="1 7">Belongs to the bacterial ribosomal protein bS20 family.</text>
</comment>
<dbReference type="InterPro" id="IPR036510">
    <property type="entry name" value="Ribosomal_bS20_sf"/>
</dbReference>
<evidence type="ECO:0000313" key="9">
    <source>
        <dbReference type="EMBL" id="MDT8897405.1"/>
    </source>
</evidence>
<keyword evidence="5 7" id="KW-0687">Ribonucleoprotein</keyword>